<protein>
    <submittedName>
        <fullName evidence="2">Uncharacterized protein</fullName>
    </submittedName>
</protein>
<reference evidence="2" key="2">
    <citation type="submission" date="2020-04" db="EMBL/GenBank/DDBJ databases">
        <authorList>
            <consortium name="NCBI Genome Project"/>
        </authorList>
    </citation>
    <scope>NUCLEOTIDE SEQUENCE</scope>
    <source>
        <strain evidence="2">CBS 342.82</strain>
    </source>
</reference>
<gene>
    <name evidence="2" type="ORF">K489DRAFT_385523</name>
</gene>
<name>A0A6J3LR99_9PEZI</name>
<dbReference type="GeneID" id="54363923"/>
<sequence length="62" mass="6822">MCKKATCSKCDKRSWWGCGQHIATVIDEVPEAERCTCEPKHEVDGKKYPPKADKPDAACAVA</sequence>
<dbReference type="PANTHER" id="PTHR34724">
    <property type="entry name" value="OS12G0596101 PROTEIN"/>
    <property type="match status" value="1"/>
</dbReference>
<dbReference type="Proteomes" id="UP000504637">
    <property type="component" value="Unplaced"/>
</dbReference>
<reference evidence="2" key="3">
    <citation type="submission" date="2025-08" db="UniProtKB">
        <authorList>
            <consortium name="RefSeq"/>
        </authorList>
    </citation>
    <scope>IDENTIFICATION</scope>
    <source>
        <strain evidence="2">CBS 342.82</strain>
    </source>
</reference>
<dbReference type="PANTHER" id="PTHR34724:SF2">
    <property type="entry name" value="OS12G0596101 PROTEIN"/>
    <property type="match status" value="1"/>
</dbReference>
<keyword evidence="1" id="KW-1185">Reference proteome</keyword>
<evidence type="ECO:0000313" key="2">
    <source>
        <dbReference type="RefSeq" id="XP_033454835.1"/>
    </source>
</evidence>
<dbReference type="OrthoDB" id="88410at2759"/>
<reference evidence="2" key="1">
    <citation type="submission" date="2020-01" db="EMBL/GenBank/DDBJ databases">
        <authorList>
            <consortium name="DOE Joint Genome Institute"/>
            <person name="Haridas S."/>
            <person name="Albert R."/>
            <person name="Binder M."/>
            <person name="Bloem J."/>
            <person name="Labutti K."/>
            <person name="Salamov A."/>
            <person name="Andreopoulos B."/>
            <person name="Baker S.E."/>
            <person name="Barry K."/>
            <person name="Bills G."/>
            <person name="Bluhm B.H."/>
            <person name="Cannon C."/>
            <person name="Castanera R."/>
            <person name="Culley D.E."/>
            <person name="Daum C."/>
            <person name="Ezra D."/>
            <person name="Gonzalez J.B."/>
            <person name="Henrissat B."/>
            <person name="Kuo A."/>
            <person name="Liang C."/>
            <person name="Lipzen A."/>
            <person name="Lutzoni F."/>
            <person name="Magnuson J."/>
            <person name="Mondo S."/>
            <person name="Nolan M."/>
            <person name="Ohm R."/>
            <person name="Pangilinan J."/>
            <person name="Park H.-J."/>
            <person name="Ramirez L."/>
            <person name="Alfaro M."/>
            <person name="Sun H."/>
            <person name="Tritt A."/>
            <person name="Yoshinaga Y."/>
            <person name="Zwiers L.-H."/>
            <person name="Turgeon B.G."/>
            <person name="Goodwin S.B."/>
            <person name="Spatafora J.W."/>
            <person name="Crous P.W."/>
            <person name="Grigoriev I.V."/>
        </authorList>
    </citation>
    <scope>NUCLEOTIDE SEQUENCE</scope>
    <source>
        <strain evidence="2">CBS 342.82</strain>
    </source>
</reference>
<accession>A0A6J3LR99</accession>
<proteinExistence type="predicted"/>
<dbReference type="AlphaFoldDB" id="A0A6J3LR99"/>
<evidence type="ECO:0000313" key="1">
    <source>
        <dbReference type="Proteomes" id="UP000504637"/>
    </source>
</evidence>
<organism evidence="2">
    <name type="scientific">Dissoconium aciculare CBS 342.82</name>
    <dbReference type="NCBI Taxonomy" id="1314786"/>
    <lineage>
        <taxon>Eukaryota</taxon>
        <taxon>Fungi</taxon>
        <taxon>Dikarya</taxon>
        <taxon>Ascomycota</taxon>
        <taxon>Pezizomycotina</taxon>
        <taxon>Dothideomycetes</taxon>
        <taxon>Dothideomycetidae</taxon>
        <taxon>Mycosphaerellales</taxon>
        <taxon>Dissoconiaceae</taxon>
        <taxon>Dissoconium</taxon>
    </lineage>
</organism>
<dbReference type="RefSeq" id="XP_033454835.1">
    <property type="nucleotide sequence ID" value="XM_033606123.1"/>
</dbReference>